<evidence type="ECO:0000313" key="3">
    <source>
        <dbReference type="Proteomes" id="UP001201980"/>
    </source>
</evidence>
<comment type="caution">
    <text evidence="2">The sequence shown here is derived from an EMBL/GenBank/DDBJ whole genome shotgun (WGS) entry which is preliminary data.</text>
</comment>
<organism evidence="2 3">
    <name type="scientific">Zalerion maritima</name>
    <dbReference type="NCBI Taxonomy" id="339359"/>
    <lineage>
        <taxon>Eukaryota</taxon>
        <taxon>Fungi</taxon>
        <taxon>Dikarya</taxon>
        <taxon>Ascomycota</taxon>
        <taxon>Pezizomycotina</taxon>
        <taxon>Sordariomycetes</taxon>
        <taxon>Lulworthiomycetidae</taxon>
        <taxon>Lulworthiales</taxon>
        <taxon>Lulworthiaceae</taxon>
        <taxon>Zalerion</taxon>
    </lineage>
</organism>
<name>A0AAD5WS08_9PEZI</name>
<dbReference type="Proteomes" id="UP001201980">
    <property type="component" value="Unassembled WGS sequence"/>
</dbReference>
<protein>
    <submittedName>
        <fullName evidence="2">Uncharacterized protein</fullName>
    </submittedName>
</protein>
<reference evidence="2" key="1">
    <citation type="submission" date="2022-07" db="EMBL/GenBank/DDBJ databases">
        <title>Draft genome sequence of Zalerion maritima ATCC 34329, a (micro)plastics degrading marine fungus.</title>
        <authorList>
            <person name="Paco A."/>
            <person name="Goncalves M.F.M."/>
            <person name="Rocha-Santos T.A.P."/>
            <person name="Alves A."/>
        </authorList>
    </citation>
    <scope>NUCLEOTIDE SEQUENCE</scope>
    <source>
        <strain evidence="2">ATCC 34329</strain>
    </source>
</reference>
<accession>A0AAD5WS08</accession>
<feature type="compositionally biased region" description="Polar residues" evidence="1">
    <location>
        <begin position="63"/>
        <end position="76"/>
    </location>
</feature>
<feature type="region of interest" description="Disordered" evidence="1">
    <location>
        <begin position="54"/>
        <end position="96"/>
    </location>
</feature>
<evidence type="ECO:0000256" key="1">
    <source>
        <dbReference type="SAM" id="MobiDB-lite"/>
    </source>
</evidence>
<dbReference type="EMBL" id="JAKWBI020000197">
    <property type="protein sequence ID" value="KAJ2899436.1"/>
    <property type="molecule type" value="Genomic_DNA"/>
</dbReference>
<dbReference type="AlphaFoldDB" id="A0AAD5WS08"/>
<evidence type="ECO:0000313" key="2">
    <source>
        <dbReference type="EMBL" id="KAJ2899436.1"/>
    </source>
</evidence>
<gene>
    <name evidence="2" type="ORF">MKZ38_003051</name>
</gene>
<keyword evidence="3" id="KW-1185">Reference proteome</keyword>
<sequence>MQDFSMQLTGRANITPSATAELIEHDIVHDAETNCFFPFLRSLPRSKRFKLPNRARSVIPAAPTTSQQSTKNTIPDSSLRPPNGRKQKEDEEESTSAGLSLRYLIFILDDQISAFCPAPWERQVF</sequence>
<proteinExistence type="predicted"/>